<sequence length="187" mass="20696">MRRQLAAVSLLLLLPIAACRSEPEPAPTAVLPTPAPPTAQSPTPEERESEAVLRAYNEGQQVAEDLFQQGGDLDAEETLAPYFSGPLLDFYTRELARFRRDGLTLDGPMTWKATVTDPPASPDDNTARITSCADYSRQRVLEKDGETFDRGFDYSVDAIDMRKVDGIWKTHNGRSEPSVSRRPPQCS</sequence>
<evidence type="ECO:0008006" key="5">
    <source>
        <dbReference type="Google" id="ProtNLM"/>
    </source>
</evidence>
<dbReference type="Proteomes" id="UP000435304">
    <property type="component" value="Unassembled WGS sequence"/>
</dbReference>
<evidence type="ECO:0000256" key="1">
    <source>
        <dbReference type="SAM" id="MobiDB-lite"/>
    </source>
</evidence>
<feature type="signal peptide" evidence="2">
    <location>
        <begin position="1"/>
        <end position="20"/>
    </location>
</feature>
<dbReference type="AlphaFoldDB" id="A0A6A9UZX4"/>
<gene>
    <name evidence="3" type="ORF">GC722_00040</name>
</gene>
<dbReference type="EMBL" id="WPCU01000001">
    <property type="protein sequence ID" value="MVA74430.1"/>
    <property type="molecule type" value="Genomic_DNA"/>
</dbReference>
<comment type="caution">
    <text evidence="3">The sequence shown here is derived from an EMBL/GenBank/DDBJ whole genome shotgun (WGS) entry which is preliminary data.</text>
</comment>
<reference evidence="3 4" key="1">
    <citation type="submission" date="2019-12" db="EMBL/GenBank/DDBJ databases">
        <title>Auraticoccus cholistani sp. nov., an actinomycete isolated from soil of Cholistan desert.</title>
        <authorList>
            <person name="Cheema M.T."/>
        </authorList>
    </citation>
    <scope>NUCLEOTIDE SEQUENCE [LARGE SCALE GENOMIC DNA]</scope>
    <source>
        <strain evidence="3 4">F435</strain>
    </source>
</reference>
<feature type="region of interest" description="Disordered" evidence="1">
    <location>
        <begin position="23"/>
        <end position="50"/>
    </location>
</feature>
<proteinExistence type="predicted"/>
<keyword evidence="2" id="KW-0732">Signal</keyword>
<evidence type="ECO:0000313" key="4">
    <source>
        <dbReference type="Proteomes" id="UP000435304"/>
    </source>
</evidence>
<keyword evidence="4" id="KW-1185">Reference proteome</keyword>
<organism evidence="3 4">
    <name type="scientific">Auraticoccus cholistanensis</name>
    <dbReference type="NCBI Taxonomy" id="2656650"/>
    <lineage>
        <taxon>Bacteria</taxon>
        <taxon>Bacillati</taxon>
        <taxon>Actinomycetota</taxon>
        <taxon>Actinomycetes</taxon>
        <taxon>Propionibacteriales</taxon>
        <taxon>Propionibacteriaceae</taxon>
        <taxon>Auraticoccus</taxon>
    </lineage>
</organism>
<evidence type="ECO:0000313" key="3">
    <source>
        <dbReference type="EMBL" id="MVA74430.1"/>
    </source>
</evidence>
<evidence type="ECO:0000256" key="2">
    <source>
        <dbReference type="SAM" id="SignalP"/>
    </source>
</evidence>
<accession>A0A6A9UZX4</accession>
<dbReference type="RefSeq" id="WP_156606927.1">
    <property type="nucleotide sequence ID" value="NZ_WPCU01000001.1"/>
</dbReference>
<protein>
    <recommendedName>
        <fullName evidence="5">Nuclear transport factor 2 family protein</fullName>
    </recommendedName>
</protein>
<feature type="chain" id="PRO_5025588980" description="Nuclear transport factor 2 family protein" evidence="2">
    <location>
        <begin position="21"/>
        <end position="187"/>
    </location>
</feature>
<name>A0A6A9UZX4_9ACTN</name>